<accession>A0A0C1TTW4</accession>
<gene>
    <name evidence="2" type="ORF">SE37_09740</name>
</gene>
<evidence type="ECO:0000313" key="3">
    <source>
        <dbReference type="Proteomes" id="UP000031433"/>
    </source>
</evidence>
<name>A0A0C1TTW4_9BACT</name>
<comment type="caution">
    <text evidence="2">The sequence shown here is derived from an EMBL/GenBank/DDBJ whole genome shotgun (WGS) entry which is preliminary data.</text>
</comment>
<evidence type="ECO:0000256" key="1">
    <source>
        <dbReference type="SAM" id="MobiDB-lite"/>
    </source>
</evidence>
<reference evidence="2 3" key="1">
    <citation type="submission" date="2015-01" db="EMBL/GenBank/DDBJ databases">
        <title>Genome sequence of the anaerobic bacterium Geobacter soli GSS01, a dissimilatory Fe(III) reducer from soil.</title>
        <authorList>
            <person name="Yang G."/>
            <person name="Zhou S."/>
        </authorList>
    </citation>
    <scope>NUCLEOTIDE SEQUENCE [LARGE SCALE GENOMIC DNA]</scope>
    <source>
        <strain evidence="2 3">GSS01</strain>
    </source>
</reference>
<keyword evidence="3" id="KW-1185">Reference proteome</keyword>
<dbReference type="Gene3D" id="1.10.287.950">
    <property type="entry name" value="Methyl-accepting chemotaxis protein"/>
    <property type="match status" value="1"/>
</dbReference>
<proteinExistence type="predicted"/>
<sequence>MSRIAGGSGQQNATTDQITMNLQQVSDAIDASSRGSEEAATAAHPLSAFSENLRDIAGRFRAAWRRAGERRRPLQYK</sequence>
<dbReference type="Proteomes" id="UP000031433">
    <property type="component" value="Unassembled WGS sequence"/>
</dbReference>
<organism evidence="2 3">
    <name type="scientific">Geobacter soli</name>
    <dbReference type="NCBI Taxonomy" id="1510391"/>
    <lineage>
        <taxon>Bacteria</taxon>
        <taxon>Pseudomonadati</taxon>
        <taxon>Thermodesulfobacteriota</taxon>
        <taxon>Desulfuromonadia</taxon>
        <taxon>Geobacterales</taxon>
        <taxon>Geobacteraceae</taxon>
        <taxon>Geobacter</taxon>
    </lineage>
</organism>
<dbReference type="SUPFAM" id="SSF58104">
    <property type="entry name" value="Methyl-accepting chemotaxis protein (MCP) signaling domain"/>
    <property type="match status" value="1"/>
</dbReference>
<dbReference type="AlphaFoldDB" id="A0A0C1TTW4"/>
<evidence type="ECO:0000313" key="2">
    <source>
        <dbReference type="EMBL" id="KIE42893.1"/>
    </source>
</evidence>
<dbReference type="EMBL" id="JXBL01000001">
    <property type="protein sequence ID" value="KIE42893.1"/>
    <property type="molecule type" value="Genomic_DNA"/>
</dbReference>
<evidence type="ECO:0008006" key="4">
    <source>
        <dbReference type="Google" id="ProtNLM"/>
    </source>
</evidence>
<feature type="region of interest" description="Disordered" evidence="1">
    <location>
        <begin position="25"/>
        <end position="45"/>
    </location>
</feature>
<protein>
    <recommendedName>
        <fullName evidence="4">Chemotaxis protein</fullName>
    </recommendedName>
</protein>